<keyword evidence="2" id="KW-1185">Reference proteome</keyword>
<gene>
    <name evidence="1" type="ORF">ABIE19_002836</name>
</gene>
<accession>A0ABV2REB7</accession>
<comment type="caution">
    <text evidence="1">The sequence shown here is derived from an EMBL/GenBank/DDBJ whole genome shotgun (WGS) entry which is preliminary data.</text>
</comment>
<protein>
    <submittedName>
        <fullName evidence="1">RNA-binding Zn ribbon-like protein</fullName>
    </submittedName>
</protein>
<evidence type="ECO:0000313" key="2">
    <source>
        <dbReference type="Proteomes" id="UP001549313"/>
    </source>
</evidence>
<evidence type="ECO:0000313" key="1">
    <source>
        <dbReference type="EMBL" id="MET4684887.1"/>
    </source>
</evidence>
<organism evidence="1 2">
    <name type="scientific">Brevundimonas faecalis</name>
    <dbReference type="NCBI Taxonomy" id="947378"/>
    <lineage>
        <taxon>Bacteria</taxon>
        <taxon>Pseudomonadati</taxon>
        <taxon>Pseudomonadota</taxon>
        <taxon>Alphaproteobacteria</taxon>
        <taxon>Caulobacterales</taxon>
        <taxon>Caulobacteraceae</taxon>
        <taxon>Brevundimonas</taxon>
    </lineage>
</organism>
<dbReference type="EMBL" id="JBEPTF010000004">
    <property type="protein sequence ID" value="MET4684887.1"/>
    <property type="molecule type" value="Genomic_DNA"/>
</dbReference>
<dbReference type="RefSeq" id="WP_354089852.1">
    <property type="nucleotide sequence ID" value="NZ_JBEPTF010000004.1"/>
</dbReference>
<proteinExistence type="predicted"/>
<name>A0ABV2REB7_9CAUL</name>
<reference evidence="1 2" key="1">
    <citation type="submission" date="2024-06" db="EMBL/GenBank/DDBJ databases">
        <title>Sorghum-associated microbial communities from plants grown in Nebraska, USA.</title>
        <authorList>
            <person name="Schachtman D."/>
        </authorList>
    </citation>
    <scope>NUCLEOTIDE SEQUENCE [LARGE SCALE GENOMIC DNA]</scope>
    <source>
        <strain evidence="1 2">2814</strain>
    </source>
</reference>
<dbReference type="Proteomes" id="UP001549313">
    <property type="component" value="Unassembled WGS sequence"/>
</dbReference>
<sequence>MTLLAKIPNQWGMGRDKNSKILSNETDVSFNEISVSLQLNVKAAATLLTAVAAFAVPLAAVIDRHLTAANDGGVTIQPNDRPAFHADFARTLTTLAVGRGVAYGLEVGQAFALLAEDVDAHGTVFEEISRILEPHCQIAALAVAHVAGRA</sequence>